<name>A0A2N5VB68_9BASI</name>
<evidence type="ECO:0000313" key="2">
    <source>
        <dbReference type="Proteomes" id="UP000235388"/>
    </source>
</evidence>
<dbReference type="STRING" id="200324.A0A2N5VB68"/>
<evidence type="ECO:0000313" key="1">
    <source>
        <dbReference type="EMBL" id="PLW47259.1"/>
    </source>
</evidence>
<dbReference type="EMBL" id="PGCJ01000112">
    <property type="protein sequence ID" value="PLW47259.1"/>
    <property type="molecule type" value="Genomic_DNA"/>
</dbReference>
<reference evidence="1 2" key="1">
    <citation type="submission" date="2017-11" db="EMBL/GenBank/DDBJ databases">
        <title>De novo assembly and phasing of dikaryotic genomes from two isolates of Puccinia coronata f. sp. avenae, the causal agent of oat crown rust.</title>
        <authorList>
            <person name="Miller M.E."/>
            <person name="Zhang Y."/>
            <person name="Omidvar V."/>
            <person name="Sperschneider J."/>
            <person name="Schwessinger B."/>
            <person name="Raley C."/>
            <person name="Palmer J.M."/>
            <person name="Garnica D."/>
            <person name="Upadhyaya N."/>
            <person name="Rathjen J."/>
            <person name="Taylor J.M."/>
            <person name="Park R.F."/>
            <person name="Dodds P.N."/>
            <person name="Hirsch C.D."/>
            <person name="Kianian S.F."/>
            <person name="Figueroa M."/>
        </authorList>
    </citation>
    <scope>NUCLEOTIDE SEQUENCE [LARGE SCALE GENOMIC DNA]</scope>
    <source>
        <strain evidence="1">12NC29</strain>
    </source>
</reference>
<protein>
    <submittedName>
        <fullName evidence="1">Uncharacterized protein</fullName>
    </submittedName>
</protein>
<gene>
    <name evidence="1" type="ORF">PCANC_12405</name>
</gene>
<keyword evidence="2" id="KW-1185">Reference proteome</keyword>
<sequence length="88" mass="10011">MDCLGELTSPNPAGGASLRFGMGVQPKEICYLGHRQSDCYQLYLRQYTEEEKAEATCKLMKDLDACWAKCSKIYQAESHRSVMVNRKE</sequence>
<organism evidence="1 2">
    <name type="scientific">Puccinia coronata f. sp. avenae</name>
    <dbReference type="NCBI Taxonomy" id="200324"/>
    <lineage>
        <taxon>Eukaryota</taxon>
        <taxon>Fungi</taxon>
        <taxon>Dikarya</taxon>
        <taxon>Basidiomycota</taxon>
        <taxon>Pucciniomycotina</taxon>
        <taxon>Pucciniomycetes</taxon>
        <taxon>Pucciniales</taxon>
        <taxon>Pucciniaceae</taxon>
        <taxon>Puccinia</taxon>
    </lineage>
</organism>
<dbReference type="Proteomes" id="UP000235388">
    <property type="component" value="Unassembled WGS sequence"/>
</dbReference>
<proteinExistence type="predicted"/>
<dbReference type="AlphaFoldDB" id="A0A2N5VB68"/>
<accession>A0A2N5VB68</accession>
<comment type="caution">
    <text evidence="1">The sequence shown here is derived from an EMBL/GenBank/DDBJ whole genome shotgun (WGS) entry which is preliminary data.</text>
</comment>